<keyword evidence="2" id="KW-1185">Reference proteome</keyword>
<proteinExistence type="predicted"/>
<dbReference type="AlphaFoldDB" id="A0AAV8WW77"/>
<dbReference type="EMBL" id="JANEYF010004573">
    <property type="protein sequence ID" value="KAJ8930721.1"/>
    <property type="molecule type" value="Genomic_DNA"/>
</dbReference>
<organism evidence="1 2">
    <name type="scientific">Rhamnusium bicolor</name>
    <dbReference type="NCBI Taxonomy" id="1586634"/>
    <lineage>
        <taxon>Eukaryota</taxon>
        <taxon>Metazoa</taxon>
        <taxon>Ecdysozoa</taxon>
        <taxon>Arthropoda</taxon>
        <taxon>Hexapoda</taxon>
        <taxon>Insecta</taxon>
        <taxon>Pterygota</taxon>
        <taxon>Neoptera</taxon>
        <taxon>Endopterygota</taxon>
        <taxon>Coleoptera</taxon>
        <taxon>Polyphaga</taxon>
        <taxon>Cucujiformia</taxon>
        <taxon>Chrysomeloidea</taxon>
        <taxon>Cerambycidae</taxon>
        <taxon>Lepturinae</taxon>
        <taxon>Rhagiini</taxon>
        <taxon>Rhamnusium</taxon>
    </lineage>
</organism>
<accession>A0AAV8WW77</accession>
<evidence type="ECO:0000313" key="1">
    <source>
        <dbReference type="EMBL" id="KAJ8930721.1"/>
    </source>
</evidence>
<name>A0AAV8WW77_9CUCU</name>
<gene>
    <name evidence="1" type="ORF">NQ314_016448</name>
</gene>
<reference evidence="1" key="1">
    <citation type="journal article" date="2023" name="Insect Mol. Biol.">
        <title>Genome sequencing provides insights into the evolution of gene families encoding plant cell wall-degrading enzymes in longhorned beetles.</title>
        <authorList>
            <person name="Shin N.R."/>
            <person name="Okamura Y."/>
            <person name="Kirsch R."/>
            <person name="Pauchet Y."/>
        </authorList>
    </citation>
    <scope>NUCLEOTIDE SEQUENCE</scope>
    <source>
        <strain evidence="1">RBIC_L_NR</strain>
    </source>
</reference>
<evidence type="ECO:0000313" key="2">
    <source>
        <dbReference type="Proteomes" id="UP001162156"/>
    </source>
</evidence>
<protein>
    <submittedName>
        <fullName evidence="1">Uncharacterized protein</fullName>
    </submittedName>
</protein>
<comment type="caution">
    <text evidence="1">The sequence shown here is derived from an EMBL/GenBank/DDBJ whole genome shotgun (WGS) entry which is preliminary data.</text>
</comment>
<sequence>MSFTQFIIYENVNDILNIIVQYTNQKICSARQKYSAESAAFFETSLEGIKALLGLYILAGALKDNHLATKTMFDTTFCGTRYKATMSQ</sequence>
<dbReference type="Proteomes" id="UP001162156">
    <property type="component" value="Unassembled WGS sequence"/>
</dbReference>